<dbReference type="Gene3D" id="1.10.10.650">
    <property type="entry name" value="RuvA domain 2-like"/>
    <property type="match status" value="1"/>
</dbReference>
<organism evidence="3 4">
    <name type="scientific">Saprospira grandis (strain Lewin)</name>
    <dbReference type="NCBI Taxonomy" id="984262"/>
    <lineage>
        <taxon>Bacteria</taxon>
        <taxon>Pseudomonadati</taxon>
        <taxon>Bacteroidota</taxon>
        <taxon>Saprospiria</taxon>
        <taxon>Saprospirales</taxon>
        <taxon>Saprospiraceae</taxon>
        <taxon>Saprospira</taxon>
    </lineage>
</organism>
<dbReference type="STRING" id="984262.SGRA_2737"/>
<evidence type="ECO:0000256" key="1">
    <source>
        <dbReference type="SAM" id="MobiDB-lite"/>
    </source>
</evidence>
<dbReference type="PANTHER" id="PTHR10724">
    <property type="entry name" value="30S RIBOSOMAL PROTEIN S1"/>
    <property type="match status" value="1"/>
</dbReference>
<name>H6L9I9_SAPGL</name>
<dbReference type="GO" id="GO:0006412">
    <property type="term" value="P:translation"/>
    <property type="evidence" value="ECO:0007669"/>
    <property type="project" value="TreeGrafter"/>
</dbReference>
<dbReference type="InterPro" id="IPR023319">
    <property type="entry name" value="Tex-like_HTH_dom_sf"/>
</dbReference>
<dbReference type="AlphaFoldDB" id="H6L9I9"/>
<dbReference type="PANTHER" id="PTHR10724:SF10">
    <property type="entry name" value="S1 RNA-BINDING DOMAIN-CONTAINING PROTEIN 1"/>
    <property type="match status" value="1"/>
</dbReference>
<dbReference type="GO" id="GO:0005737">
    <property type="term" value="C:cytoplasm"/>
    <property type="evidence" value="ECO:0007669"/>
    <property type="project" value="UniProtKB-ARBA"/>
</dbReference>
<gene>
    <name evidence="3" type="ordered locus">SGRA_2737</name>
</gene>
<dbReference type="Pfam" id="PF22706">
    <property type="entry name" value="Tex_central_region"/>
    <property type="match status" value="1"/>
</dbReference>
<protein>
    <submittedName>
        <fullName evidence="3">RNA binding S1 domain protein</fullName>
    </submittedName>
</protein>
<accession>H6L9I9</accession>
<evidence type="ECO:0000313" key="4">
    <source>
        <dbReference type="Proteomes" id="UP000007519"/>
    </source>
</evidence>
<dbReference type="InterPro" id="IPR012337">
    <property type="entry name" value="RNaseH-like_sf"/>
</dbReference>
<dbReference type="HOGENOM" id="CLU_009833_0_2_10"/>
<sequence length="771" mass="86862">MFTELQPDCILGPKGGEQGEQNNRLSKAQIRKYGAKVRFSGPPNKRRLQAPQKAIILCPLTQSATFMIERIAKLLNIHAQAVSRVIELFESGATIPFIARYRKEASGGLNEVDLMAIKDEWEKQQEIEKRQAFILEKIEEQGKLSDELAKKIKNCFELHLLEDLYLPYKKKRKTRADKAREFGLEPLSELLWAQKDFDLDAIVEPLLSEEVLDEEDALEGARDIIAERINQDERARATVRQHYQKRARFKAEVVAGKEEEAQKYKNYFELDRPLKQLQAHQILAVLRAEKEGLLKVQLAPNEDYVLNDLCGQFIRRSCPDRWAEQLDMAIEDAYKRLMKPSISNEFVKQAKAQADLASIQIFADNLRQLLLASPLGNKRMMAIDPGYATGCKLVCLSATGELLEDTVIYPTPPRNRKFQATDTVLDLIEKHRIEAIAIGNGTAGRETEQFIRQLPFEGTPPAIFLVNESGASIYSASEIARQEFPDKDITVRGAVSIGRRLMDPLAELVKIDPKSIGVGQYQHDVDQKQLQNKLGAVVESCVNAVGVDLNTASEYLLTYVSGLGPALARNIVDYRRSKGAFKSRQELRSVKRLGEKAFEQAAGFLRIRKGIHPLDNTGVHPEAYPIVEQMAKDLNASIADLIADKSLRKKIQLKDYVQGEIGLPSLHDIMKELEKPGRDPRPPRQVFQFADVHQIEDLKEGMKLPGIVTNITAFGAFVDIGIKENGLLHKSQMSHQRVDDPGRFVKLGQELEVTIVGLELGRKRIQLSIIE</sequence>
<dbReference type="InterPro" id="IPR010994">
    <property type="entry name" value="RuvA_2-like"/>
</dbReference>
<evidence type="ECO:0000313" key="3">
    <source>
        <dbReference type="EMBL" id="AFC25465.1"/>
    </source>
</evidence>
<evidence type="ECO:0000259" key="2">
    <source>
        <dbReference type="PROSITE" id="PS50126"/>
    </source>
</evidence>
<dbReference type="InterPro" id="IPR037027">
    <property type="entry name" value="YqgF/RNaseH-like_dom_sf"/>
</dbReference>
<dbReference type="InterPro" id="IPR050437">
    <property type="entry name" value="Ribos_protein_bS1-like"/>
</dbReference>
<dbReference type="PROSITE" id="PS50126">
    <property type="entry name" value="S1"/>
    <property type="match status" value="1"/>
</dbReference>
<dbReference type="SUPFAM" id="SSF47781">
    <property type="entry name" value="RuvA domain 2-like"/>
    <property type="match status" value="2"/>
</dbReference>
<dbReference type="Gene3D" id="3.30.420.140">
    <property type="entry name" value="YqgF/RNase H-like domain"/>
    <property type="match status" value="1"/>
</dbReference>
<dbReference type="eggNOG" id="COG2183">
    <property type="taxonomic scope" value="Bacteria"/>
</dbReference>
<dbReference type="GO" id="GO:0006139">
    <property type="term" value="P:nucleobase-containing compound metabolic process"/>
    <property type="evidence" value="ECO:0007669"/>
    <property type="project" value="InterPro"/>
</dbReference>
<dbReference type="InterPro" id="IPR003029">
    <property type="entry name" value="S1_domain"/>
</dbReference>
<proteinExistence type="predicted"/>
<dbReference type="SMART" id="SM00732">
    <property type="entry name" value="YqgFc"/>
    <property type="match status" value="1"/>
</dbReference>
<dbReference type="GO" id="GO:0003729">
    <property type="term" value="F:mRNA binding"/>
    <property type="evidence" value="ECO:0007669"/>
    <property type="project" value="UniProtKB-ARBA"/>
</dbReference>
<dbReference type="SMART" id="SM00316">
    <property type="entry name" value="S1"/>
    <property type="match status" value="1"/>
</dbReference>
<dbReference type="CDD" id="cd05685">
    <property type="entry name" value="S1_Tex"/>
    <property type="match status" value="1"/>
</dbReference>
<dbReference type="Pfam" id="PF16921">
    <property type="entry name" value="Tex_YqgF"/>
    <property type="match status" value="1"/>
</dbReference>
<dbReference type="FunFam" id="1.10.150.310:FF:000001">
    <property type="entry name" value="RNA-binding transcriptional accessory protein"/>
    <property type="match status" value="1"/>
</dbReference>
<dbReference type="Pfam" id="PF00575">
    <property type="entry name" value="S1"/>
    <property type="match status" value="1"/>
</dbReference>
<dbReference type="Pfam" id="PF09371">
    <property type="entry name" value="Tex_N"/>
    <property type="match status" value="1"/>
</dbReference>
<dbReference type="FunFam" id="1.10.10.650:FF:000001">
    <property type="entry name" value="S1 RNA-binding domain 1"/>
    <property type="match status" value="1"/>
</dbReference>
<dbReference type="InterPro" id="IPR006641">
    <property type="entry name" value="YqgF/RNaseH-like_dom"/>
</dbReference>
<dbReference type="GO" id="GO:0003735">
    <property type="term" value="F:structural constituent of ribosome"/>
    <property type="evidence" value="ECO:0007669"/>
    <property type="project" value="TreeGrafter"/>
</dbReference>
<dbReference type="SUPFAM" id="SSF158832">
    <property type="entry name" value="Tex N-terminal region-like"/>
    <property type="match status" value="1"/>
</dbReference>
<dbReference type="Gene3D" id="1.10.3500.10">
    <property type="entry name" value="Tex N-terminal region-like"/>
    <property type="match status" value="1"/>
</dbReference>
<dbReference type="InterPro" id="IPR018974">
    <property type="entry name" value="Tex-like_N"/>
</dbReference>
<keyword evidence="4" id="KW-1185">Reference proteome</keyword>
<dbReference type="Gene3D" id="2.40.50.140">
    <property type="entry name" value="Nucleic acid-binding proteins"/>
    <property type="match status" value="1"/>
</dbReference>
<dbReference type="InterPro" id="IPR012340">
    <property type="entry name" value="NA-bd_OB-fold"/>
</dbReference>
<dbReference type="EMBL" id="CP002831">
    <property type="protein sequence ID" value="AFC25465.1"/>
    <property type="molecule type" value="Genomic_DNA"/>
</dbReference>
<dbReference type="InterPro" id="IPR041692">
    <property type="entry name" value="HHH_9"/>
</dbReference>
<dbReference type="Proteomes" id="UP000007519">
    <property type="component" value="Chromosome"/>
</dbReference>
<dbReference type="Gene3D" id="1.10.150.310">
    <property type="entry name" value="Tex RuvX-like domain-like"/>
    <property type="match status" value="1"/>
</dbReference>
<dbReference type="KEGG" id="sgn:SGRA_2737"/>
<dbReference type="InterPro" id="IPR023323">
    <property type="entry name" value="Tex-like_dom_sf"/>
</dbReference>
<dbReference type="InterPro" id="IPR032639">
    <property type="entry name" value="Tex_YqgF"/>
</dbReference>
<dbReference type="InterPro" id="IPR055179">
    <property type="entry name" value="Tex-like_central_region"/>
</dbReference>
<dbReference type="InterPro" id="IPR044146">
    <property type="entry name" value="S1_Tex"/>
</dbReference>
<reference evidence="3 4" key="1">
    <citation type="journal article" date="2012" name="Stand. Genomic Sci.">
        <title>Complete genome sequencing and analysis of Saprospira grandis str. Lewin, a predatory marine bacterium.</title>
        <authorList>
            <person name="Saw J.H."/>
            <person name="Yuryev A."/>
            <person name="Kanbe M."/>
            <person name="Hou S."/>
            <person name="Young A.G."/>
            <person name="Aizawa S."/>
            <person name="Alam M."/>
        </authorList>
    </citation>
    <scope>NUCLEOTIDE SEQUENCE [LARGE SCALE GENOMIC DNA]</scope>
    <source>
        <strain evidence="3 4">Lewin</strain>
    </source>
</reference>
<dbReference type="SUPFAM" id="SSF50249">
    <property type="entry name" value="Nucleic acid-binding proteins"/>
    <property type="match status" value="1"/>
</dbReference>
<dbReference type="Pfam" id="PF12836">
    <property type="entry name" value="HHH_3"/>
    <property type="match status" value="1"/>
</dbReference>
<feature type="region of interest" description="Disordered" evidence="1">
    <location>
        <begin position="1"/>
        <end position="22"/>
    </location>
</feature>
<dbReference type="Pfam" id="PF17674">
    <property type="entry name" value="HHH_9"/>
    <property type="match status" value="1"/>
</dbReference>
<dbReference type="FunFam" id="3.30.420.140:FF:000001">
    <property type="entry name" value="RNA-binding transcriptional accessory protein"/>
    <property type="match status" value="1"/>
</dbReference>
<dbReference type="FunFam" id="2.40.50.140:FF:000051">
    <property type="entry name" value="RNA-binding transcriptional accessory protein"/>
    <property type="match status" value="1"/>
</dbReference>
<dbReference type="SUPFAM" id="SSF53098">
    <property type="entry name" value="Ribonuclease H-like"/>
    <property type="match status" value="1"/>
</dbReference>
<feature type="domain" description="S1 motif" evidence="2">
    <location>
        <begin position="701"/>
        <end position="770"/>
    </location>
</feature>